<name>A0A183GGE8_HELPZ</name>
<sequence>MMAIFDRICVNVGLQLNLTKTMFMRNGQVSDTPFWLNGMNISKCSSSECLGREVNMANELAPKLSRRKRAAWRAFKSVEEVVKKTKDVRLRPHLFDSAVLPALTYASGTWDIRNQNENEISVAQRGIGEDDGDTTASNTKFLLWVSRPGQPSLPSSAVGELVPDL</sequence>
<accession>A0A183GGE8</accession>
<organism evidence="2 3">
    <name type="scientific">Heligmosomoides polygyrus</name>
    <name type="common">Parasitic roundworm</name>
    <dbReference type="NCBI Taxonomy" id="6339"/>
    <lineage>
        <taxon>Eukaryota</taxon>
        <taxon>Metazoa</taxon>
        <taxon>Ecdysozoa</taxon>
        <taxon>Nematoda</taxon>
        <taxon>Chromadorea</taxon>
        <taxon>Rhabditida</taxon>
        <taxon>Rhabditina</taxon>
        <taxon>Rhabditomorpha</taxon>
        <taxon>Strongyloidea</taxon>
        <taxon>Heligmosomidae</taxon>
        <taxon>Heligmosomoides</taxon>
    </lineage>
</organism>
<gene>
    <name evidence="1" type="ORF">HPBE_LOCUS21537</name>
</gene>
<reference evidence="3" key="2">
    <citation type="submission" date="2019-09" db="UniProtKB">
        <authorList>
            <consortium name="WormBaseParasite"/>
        </authorList>
    </citation>
    <scope>IDENTIFICATION</scope>
</reference>
<protein>
    <submittedName>
        <fullName evidence="3">Reverse transcriptase domain-containing protein</fullName>
    </submittedName>
</protein>
<accession>A0A3P8D1Y0</accession>
<evidence type="ECO:0000313" key="3">
    <source>
        <dbReference type="WBParaSite" id="HPBE_0002153801-mRNA-1"/>
    </source>
</evidence>
<dbReference type="AlphaFoldDB" id="A0A183GGE8"/>
<evidence type="ECO:0000313" key="2">
    <source>
        <dbReference type="Proteomes" id="UP000050761"/>
    </source>
</evidence>
<dbReference type="OrthoDB" id="5824068at2759"/>
<keyword evidence="2" id="KW-1185">Reference proteome</keyword>
<proteinExistence type="predicted"/>
<dbReference type="Proteomes" id="UP000050761">
    <property type="component" value="Unassembled WGS sequence"/>
</dbReference>
<dbReference type="EMBL" id="UZAH01033095">
    <property type="protein sequence ID" value="VDP26254.1"/>
    <property type="molecule type" value="Genomic_DNA"/>
</dbReference>
<dbReference type="WBParaSite" id="HPBE_0002153801-mRNA-1">
    <property type="protein sequence ID" value="HPBE_0002153801-mRNA-1"/>
    <property type="gene ID" value="HPBE_0002153801"/>
</dbReference>
<reference evidence="1 2" key="1">
    <citation type="submission" date="2018-11" db="EMBL/GenBank/DDBJ databases">
        <authorList>
            <consortium name="Pathogen Informatics"/>
        </authorList>
    </citation>
    <scope>NUCLEOTIDE SEQUENCE [LARGE SCALE GENOMIC DNA]</scope>
</reference>
<evidence type="ECO:0000313" key="1">
    <source>
        <dbReference type="EMBL" id="VDP26254.1"/>
    </source>
</evidence>